<dbReference type="InterPro" id="IPR051492">
    <property type="entry name" value="Dynamin-Rho_GEF"/>
</dbReference>
<feature type="region of interest" description="Disordered" evidence="1">
    <location>
        <begin position="314"/>
        <end position="353"/>
    </location>
</feature>
<feature type="compositionally biased region" description="Basic and acidic residues" evidence="1">
    <location>
        <begin position="1228"/>
        <end position="1243"/>
    </location>
</feature>
<feature type="region of interest" description="Disordered" evidence="1">
    <location>
        <begin position="1448"/>
        <end position="1626"/>
    </location>
</feature>
<feature type="region of interest" description="Disordered" evidence="1">
    <location>
        <begin position="1848"/>
        <end position="1883"/>
    </location>
</feature>
<feature type="region of interest" description="Disordered" evidence="1">
    <location>
        <begin position="2458"/>
        <end position="2490"/>
    </location>
</feature>
<dbReference type="GO" id="GO:0035556">
    <property type="term" value="P:intracellular signal transduction"/>
    <property type="evidence" value="ECO:0007669"/>
    <property type="project" value="InterPro"/>
</dbReference>
<feature type="compositionally biased region" description="Low complexity" evidence="1">
    <location>
        <begin position="192"/>
        <end position="203"/>
    </location>
</feature>
<feature type="region of interest" description="Disordered" evidence="1">
    <location>
        <begin position="1"/>
        <end position="53"/>
    </location>
</feature>
<evidence type="ECO:0000259" key="2">
    <source>
        <dbReference type="PROSITE" id="PS50010"/>
    </source>
</evidence>
<dbReference type="PROSITE" id="PS00741">
    <property type="entry name" value="DH_1"/>
    <property type="match status" value="1"/>
</dbReference>
<dbReference type="SUPFAM" id="SSF48065">
    <property type="entry name" value="DBL homology domain (DH-domain)"/>
    <property type="match status" value="1"/>
</dbReference>
<feature type="compositionally biased region" description="Basic and acidic residues" evidence="1">
    <location>
        <begin position="1255"/>
        <end position="1266"/>
    </location>
</feature>
<dbReference type="Gene3D" id="1.20.900.10">
    <property type="entry name" value="Dbl homology (DH) domain"/>
    <property type="match status" value="2"/>
</dbReference>
<feature type="compositionally biased region" description="Gly residues" evidence="1">
    <location>
        <begin position="1406"/>
        <end position="1416"/>
    </location>
</feature>
<reference evidence="3" key="2">
    <citation type="journal article" date="2019" name="IMA Fungus">
        <title>Genome sequencing and comparison of five Tilletia species to identify candidate genes for the detection of regulated species infecting wheat.</title>
        <authorList>
            <person name="Nguyen H.D.T."/>
            <person name="Sultana T."/>
            <person name="Kesanakurti P."/>
            <person name="Hambleton S."/>
        </authorList>
    </citation>
    <scope>NUCLEOTIDE SEQUENCE</scope>
    <source>
        <strain evidence="3">DAOMC 236426</strain>
    </source>
</reference>
<feature type="compositionally biased region" description="Polar residues" evidence="1">
    <location>
        <begin position="737"/>
        <end position="760"/>
    </location>
</feature>
<feature type="compositionally biased region" description="Pro residues" evidence="1">
    <location>
        <begin position="1101"/>
        <end position="1110"/>
    </location>
</feature>
<feature type="compositionally biased region" description="Low complexity" evidence="1">
    <location>
        <begin position="1066"/>
        <end position="1085"/>
    </location>
</feature>
<feature type="compositionally biased region" description="Low complexity" evidence="1">
    <location>
        <begin position="835"/>
        <end position="845"/>
    </location>
</feature>
<feature type="region of interest" description="Disordered" evidence="1">
    <location>
        <begin position="1760"/>
        <end position="1814"/>
    </location>
</feature>
<dbReference type="GO" id="GO:0005085">
    <property type="term" value="F:guanyl-nucleotide exchange factor activity"/>
    <property type="evidence" value="ECO:0007669"/>
    <property type="project" value="InterPro"/>
</dbReference>
<dbReference type="PANTHER" id="PTHR22834">
    <property type="entry name" value="NUCLEAR FUSION PROTEIN FUS2"/>
    <property type="match status" value="1"/>
</dbReference>
<feature type="compositionally biased region" description="Low complexity" evidence="1">
    <location>
        <begin position="868"/>
        <end position="878"/>
    </location>
</feature>
<feature type="compositionally biased region" description="Polar residues" evidence="1">
    <location>
        <begin position="2079"/>
        <end position="2091"/>
    </location>
</feature>
<accession>A0A8X7T103</accession>
<feature type="domain" description="DH" evidence="2">
    <location>
        <begin position="1631"/>
        <end position="2065"/>
    </location>
</feature>
<dbReference type="Proteomes" id="UP000077684">
    <property type="component" value="Unassembled WGS sequence"/>
</dbReference>
<feature type="compositionally biased region" description="Polar residues" evidence="1">
    <location>
        <begin position="1541"/>
        <end position="1556"/>
    </location>
</feature>
<proteinExistence type="predicted"/>
<feature type="compositionally biased region" description="Polar residues" evidence="1">
    <location>
        <begin position="975"/>
        <end position="985"/>
    </location>
</feature>
<comment type="caution">
    <text evidence="3">The sequence shown here is derived from an EMBL/GenBank/DDBJ whole genome shotgun (WGS) entry which is preliminary data.</text>
</comment>
<organism evidence="3 4">
    <name type="scientific">Tilletia controversa</name>
    <name type="common">dwarf bunt fungus</name>
    <dbReference type="NCBI Taxonomy" id="13291"/>
    <lineage>
        <taxon>Eukaryota</taxon>
        <taxon>Fungi</taxon>
        <taxon>Dikarya</taxon>
        <taxon>Basidiomycota</taxon>
        <taxon>Ustilaginomycotina</taxon>
        <taxon>Exobasidiomycetes</taxon>
        <taxon>Tilletiales</taxon>
        <taxon>Tilletiaceae</taxon>
        <taxon>Tilletia</taxon>
    </lineage>
</organism>
<feature type="region of interest" description="Disordered" evidence="1">
    <location>
        <begin position="65"/>
        <end position="300"/>
    </location>
</feature>
<feature type="compositionally biased region" description="Pro residues" evidence="1">
    <location>
        <begin position="879"/>
        <end position="893"/>
    </location>
</feature>
<feature type="compositionally biased region" description="Low complexity" evidence="1">
    <location>
        <begin position="2308"/>
        <end position="2317"/>
    </location>
</feature>
<feature type="region of interest" description="Disordered" evidence="1">
    <location>
        <begin position="973"/>
        <end position="1301"/>
    </location>
</feature>
<dbReference type="Gene3D" id="1.20.1270.60">
    <property type="entry name" value="Arfaptin homology (AH) domain/BAR domain"/>
    <property type="match status" value="1"/>
</dbReference>
<feature type="compositionally biased region" description="Low complexity" evidence="1">
    <location>
        <begin position="1007"/>
        <end position="1024"/>
    </location>
</feature>
<dbReference type="PANTHER" id="PTHR22834:SF20">
    <property type="entry name" value="SH3 DOMAIN-CONTAINING PROTEIN"/>
    <property type="match status" value="1"/>
</dbReference>
<feature type="compositionally biased region" description="Polar residues" evidence="1">
    <location>
        <begin position="214"/>
        <end position="229"/>
    </location>
</feature>
<gene>
    <name evidence="3" type="ORF">A4X06_0g553</name>
</gene>
<feature type="compositionally biased region" description="Gly residues" evidence="1">
    <location>
        <begin position="1119"/>
        <end position="1129"/>
    </location>
</feature>
<feature type="compositionally biased region" description="Polar residues" evidence="1">
    <location>
        <begin position="576"/>
        <end position="589"/>
    </location>
</feature>
<feature type="compositionally biased region" description="Polar residues" evidence="1">
    <location>
        <begin position="238"/>
        <end position="247"/>
    </location>
</feature>
<feature type="region of interest" description="Disordered" evidence="1">
    <location>
        <begin position="863"/>
        <end position="897"/>
    </location>
</feature>
<feature type="compositionally biased region" description="Basic residues" evidence="1">
    <location>
        <begin position="328"/>
        <end position="345"/>
    </location>
</feature>
<feature type="compositionally biased region" description="Low complexity" evidence="1">
    <location>
        <begin position="1765"/>
        <end position="1805"/>
    </location>
</feature>
<feature type="compositionally biased region" description="Polar residues" evidence="1">
    <location>
        <begin position="439"/>
        <end position="459"/>
    </location>
</feature>
<feature type="compositionally biased region" description="Basic and acidic residues" evidence="1">
    <location>
        <begin position="7"/>
        <end position="16"/>
    </location>
</feature>
<feature type="compositionally biased region" description="Polar residues" evidence="1">
    <location>
        <begin position="88"/>
        <end position="97"/>
    </location>
</feature>
<feature type="region of interest" description="Disordered" evidence="1">
    <location>
        <begin position="393"/>
        <end position="414"/>
    </location>
</feature>
<feature type="compositionally biased region" description="Polar residues" evidence="1">
    <location>
        <begin position="1564"/>
        <end position="1596"/>
    </location>
</feature>
<feature type="region of interest" description="Disordered" evidence="1">
    <location>
        <begin position="2077"/>
        <end position="2128"/>
    </location>
</feature>
<feature type="region of interest" description="Disordered" evidence="1">
    <location>
        <begin position="816"/>
        <end position="848"/>
    </location>
</feature>
<feature type="compositionally biased region" description="Low complexity" evidence="1">
    <location>
        <begin position="725"/>
        <end position="736"/>
    </location>
</feature>
<feature type="region of interest" description="Disordered" evidence="1">
    <location>
        <begin position="1372"/>
        <end position="1422"/>
    </location>
</feature>
<feature type="compositionally biased region" description="Low complexity" evidence="1">
    <location>
        <begin position="253"/>
        <end position="266"/>
    </location>
</feature>
<evidence type="ECO:0000313" key="3">
    <source>
        <dbReference type="EMBL" id="KAE8255168.1"/>
    </source>
</evidence>
<feature type="compositionally biased region" description="Polar residues" evidence="1">
    <location>
        <begin position="291"/>
        <end position="300"/>
    </location>
</feature>
<sequence>MPPATTEPERFRRSNGEQRAGSSFHTAPATPPVSQAMQPSRSSESMGVGVPAGGVVRPAFRHAATVGVGPDVMQSPFLQQDRSRCRSHLTTPPSSGYSFGKAPAAASPGTPYSPSNPPPSSFHTPNLSKTSMSSLSSASRTSAASSPSIHGLSAPPTPGAAGFSPASPFIPQNRPPSIRSFNSDRSGNSKVSRTSRATTATSRATRKSNRSRILASTSSGIYPSNSSDLSIDEDPSMTALQRAQSSLGRHGYRSSISSIGTTASGRATSIGHASGSNPPMSPPAVPGLPNHYQNQHNMLSNSGLPYSAAFSPYEPSNMSSSASSISGRSRRKTSQSPSRHVHKPARSAITRQADAAISSTSLLSSVSSSRGGSSHLGPSIVLDTEHLRAAGYRRSTERDPGHGPRTRSHSQGFSDDWHDAELLEDEDDHFDETLPGRTRVSSNYPYASAKASTSRNTSMPGGLDIPSSDFVPSSTSPYGAPSPALSTLSAPPEFLRQHSGASSHSAGGSSFMGAATGHSPSILSSSSSFNLIPAGSSPAALDQNSANGRRLLAASDAGEMDTRFFTPPEEHGAFSLGTSPSRSAGSHSYRSGMPAAANAYSSSSSFSSRPQAGTSHAAKDSGAFRSAGEESKDSWTSTDSDSIRERDAQQQQQHQRGEALSSGSSAFLPLPTVMERSGSTDTKASPELPHHHGHHTASAAAAAISGLRSRLMSGFKSASGRKKSGSTTSHGGLTSGEVTETENNSGGSSAAVTPLASTAVTPLPSAAPSPRRQTDPLPNVSGFTPIESWTPAVAAVAAEGSTAPLVTSSPSLVIPDRKKSLPASEVDAKTRAHGRTNTNEGGNTNDLMPVLPEIARQTDMPLMGSFMDSDLSSSGDSSPPMPSQPPPPPPPVPDKNYLAATALGTTALGLLSLGDSEVYGGISTTNMSPKTRPPPPPAQGTSSADEVTLPTTAVTSKQPQAQTVSLTLGGEELQKSLNPGNNVSPSGRAARLGGPPPNVAPLLNLDTASSSNTTPTTAGQLSPPLTSPTPNSPRSPTSRTNKMRPAQMPMPPPFLPLPLLPPVPGPGAAASSATSSSSAKSEGSGHVSGSSTPGTEGVSPGGPPAVPPRLRPARNPLRGSGGQVPGQGGVPPLPTHLGVTGGLSSTNSSVNGHVERKVLAPEAMSKVDSVSRTTDGAKPVSLGQGNMSDVGLPPSTSSGMAVSVGSEDPDRTRPAFAPTLLSRVSEQSTRRSESRDGLMEGKRAVSVATEESQVGEDRQWTSRHEAVAAGKGWTKENAGDDAKPSSRGGAVPSSSSAWMTGDGVLGEHLLEGAFDAQKHRLAGERDAFPGTGDTSLSSSTGEHLAAMIGSNLRASASTASLGTMKKGRLGLGTAFRQRKDKDRDVNGVNDRKIADTDDESPAPWQGGAGESSGGTFGKKKKNRWRFGKEGANDGAVGMSDAEDFDFLGRPRRKSKTDTPISRSSIRRIFDEGDPAAPTTEDRLNCASPDQDTIDALPIVGTVGPRSGANGRHNSISGPQAIPAQTLRGHRPSLPSLRKQPSYESYSSNHGPESHSPSAYMARRPSTSGLSSEDAQSQRWPSMSAAGTTRGSVQEHGSVSDHGFSVPGSFSMHTTTQSAPPAASAETKRLYKRANVIRELIETERRYAADLRVIRDVILIPARLAAGMPSTPVTPLSGGMGGMGPSPGLLGGQPFSSSVLTPPMFGTMNRGNSIGSLQLSAVSRKASADSSTFQGGLRGSASTMSAQIAGAQAGMNGNGSAAVNGATSSPSATTSVAPTSTDASNRSSVFTVSSSQSSATSQSTAPSVPPLPTAPATVAADDALRSSVPMSPTLRSPAPPLSLNMTHQPFSSPAPGYAQSSNLQTPPLLQGVGPSPGAMSSASLSVPASDAPLTTVEIRVIFANLEHCCAFAEEMVSYFDAAAEEQAVAVSGIQADTSPAASSPALMLDVGAEAIGRIFLKMMPRMEQIYAHYCSKHEGSMSRLAEVLKANGKGATFIRNRIEIAMTQSNAWDLGSLLIKPVQRVLKYPLLLRQILEATAPSQPEFAAVQEALNEMMHLADHLNEVKKRRDIVDEVLGHSNASGKNSRSASISAGPGGTISGKKMKKKGDKDKERLQRQNASGSGGGPSISLLVPISEESYRALVIELQKLELILQDLPARCLGWCDNLRESYEAEVRLLDQWRIVYLAQQNPVLTSGEAGPDFAPQPVPATESTLDPETENRINAYVAILIDALSPSGSCQRMYHAVRASIVPQAGQLLQLLTNPHQVMARRDGLQPDYAKYRLKIKLATDTAGSSNQDSPGLTENGPAPMASSQSQSAHSAALMTSALAKVNSDSKLVEAAEAFVALHTQLLEDLPQLIYGLQLSLNILMRSFASLQERHYEDRQLALTRYWSRWAWKRSDLQPISVIPAPGGESVASRVANARIAPELNVVKSYWAQQRSNPSVLGILEGHRLVGSSEAKRTEAREGGPGSLSGEGSTTTSEAAHGGE</sequence>
<dbReference type="EMBL" id="LWDE02000029">
    <property type="protein sequence ID" value="KAE8255168.1"/>
    <property type="molecule type" value="Genomic_DNA"/>
</dbReference>
<dbReference type="PROSITE" id="PS50010">
    <property type="entry name" value="DH_2"/>
    <property type="match status" value="1"/>
</dbReference>
<dbReference type="SMART" id="SM00325">
    <property type="entry name" value="RhoGEF"/>
    <property type="match status" value="1"/>
</dbReference>
<dbReference type="InterPro" id="IPR027267">
    <property type="entry name" value="AH/BAR_dom_sf"/>
</dbReference>
<dbReference type="InterPro" id="IPR035899">
    <property type="entry name" value="DBL_dom_sf"/>
</dbReference>
<feature type="compositionally biased region" description="Low complexity" evidence="1">
    <location>
        <begin position="128"/>
        <end position="148"/>
    </location>
</feature>
<dbReference type="GO" id="GO:0031991">
    <property type="term" value="P:regulation of actomyosin contractile ring contraction"/>
    <property type="evidence" value="ECO:0007669"/>
    <property type="project" value="TreeGrafter"/>
</dbReference>
<evidence type="ECO:0000313" key="4">
    <source>
        <dbReference type="Proteomes" id="UP000077684"/>
    </source>
</evidence>
<dbReference type="CDD" id="cd00160">
    <property type="entry name" value="RhoGEF"/>
    <property type="match status" value="1"/>
</dbReference>
<name>A0A8X7T103_9BASI</name>
<feature type="compositionally biased region" description="Polar residues" evidence="1">
    <location>
        <begin position="179"/>
        <end position="191"/>
    </location>
</feature>
<protein>
    <recommendedName>
        <fullName evidence="2">DH domain-containing protein</fullName>
    </recommendedName>
</protein>
<feature type="region of interest" description="Disordered" evidence="1">
    <location>
        <begin position="430"/>
        <end position="490"/>
    </location>
</feature>
<feature type="compositionally biased region" description="Low complexity" evidence="1">
    <location>
        <begin position="481"/>
        <end position="490"/>
    </location>
</feature>
<feature type="region of interest" description="Disordered" evidence="1">
    <location>
        <begin position="562"/>
        <end position="700"/>
    </location>
</feature>
<dbReference type="InterPro" id="IPR000219">
    <property type="entry name" value="DH_dom"/>
</dbReference>
<evidence type="ECO:0000256" key="1">
    <source>
        <dbReference type="SAM" id="MobiDB-lite"/>
    </source>
</evidence>
<feature type="compositionally biased region" description="Low complexity" evidence="1">
    <location>
        <begin position="1285"/>
        <end position="1297"/>
    </location>
</feature>
<feature type="compositionally biased region" description="Basic and acidic residues" evidence="1">
    <location>
        <begin position="1273"/>
        <end position="1284"/>
    </location>
</feature>
<feature type="compositionally biased region" description="Polar residues" evidence="1">
    <location>
        <begin position="1857"/>
        <end position="1866"/>
    </location>
</feature>
<feature type="compositionally biased region" description="Basic and acidic residues" evidence="1">
    <location>
        <begin position="1377"/>
        <end position="1395"/>
    </location>
</feature>
<feature type="compositionally biased region" description="Low complexity" evidence="1">
    <location>
        <begin position="316"/>
        <end position="327"/>
    </location>
</feature>
<reference evidence="3" key="1">
    <citation type="submission" date="2016-04" db="EMBL/GenBank/DDBJ databases">
        <authorList>
            <person name="Nguyen H.D."/>
            <person name="Samba Siva P."/>
            <person name="Cullis J."/>
            <person name="Levesque C.A."/>
            <person name="Hambleton S."/>
        </authorList>
    </citation>
    <scope>NUCLEOTIDE SEQUENCE</scope>
    <source>
        <strain evidence="3">DAOMC 236426</strain>
    </source>
</reference>
<feature type="region of interest" description="Disordered" evidence="1">
    <location>
        <begin position="922"/>
        <end position="945"/>
    </location>
</feature>
<feature type="compositionally biased region" description="Polar residues" evidence="1">
    <location>
        <begin position="1142"/>
        <end position="1151"/>
    </location>
</feature>
<dbReference type="GO" id="GO:0032955">
    <property type="term" value="P:regulation of division septum assembly"/>
    <property type="evidence" value="ECO:0007669"/>
    <property type="project" value="TreeGrafter"/>
</dbReference>
<keyword evidence="4" id="KW-1185">Reference proteome</keyword>
<feature type="region of interest" description="Disordered" evidence="1">
    <location>
        <begin position="2291"/>
        <end position="2317"/>
    </location>
</feature>
<feature type="compositionally biased region" description="Basic and acidic residues" evidence="1">
    <location>
        <begin position="393"/>
        <end position="402"/>
    </location>
</feature>
<dbReference type="GO" id="GO:0005737">
    <property type="term" value="C:cytoplasm"/>
    <property type="evidence" value="ECO:0007669"/>
    <property type="project" value="TreeGrafter"/>
</dbReference>
<dbReference type="InterPro" id="IPR001331">
    <property type="entry name" value="GDS_CDC24_CS"/>
</dbReference>
<feature type="compositionally biased region" description="Pro residues" evidence="1">
    <location>
        <begin position="1048"/>
        <end position="1065"/>
    </location>
</feature>
<dbReference type="Pfam" id="PF00621">
    <property type="entry name" value="RhoGEF"/>
    <property type="match status" value="1"/>
</dbReference>
<feature type="compositionally biased region" description="Polar residues" evidence="1">
    <location>
        <begin position="2292"/>
        <end position="2303"/>
    </location>
</feature>
<feature type="compositionally biased region" description="Polar residues" evidence="1">
    <location>
        <begin position="32"/>
        <end position="45"/>
    </location>
</feature>
<feature type="region of interest" description="Disordered" evidence="1">
    <location>
        <begin position="715"/>
        <end position="783"/>
    </location>
</feature>